<proteinExistence type="inferred from homology"/>
<evidence type="ECO:0000256" key="1">
    <source>
        <dbReference type="ARBA" id="ARBA00005664"/>
    </source>
</evidence>
<dbReference type="PANTHER" id="PTHR31306">
    <property type="entry name" value="ALPHA-1,6-MANNOSYLTRANSFERASE MNN11-RELATED"/>
    <property type="match status" value="1"/>
</dbReference>
<organism evidence="5">
    <name type="scientific">Chromera velia CCMP2878</name>
    <dbReference type="NCBI Taxonomy" id="1169474"/>
    <lineage>
        <taxon>Eukaryota</taxon>
        <taxon>Sar</taxon>
        <taxon>Alveolata</taxon>
        <taxon>Colpodellida</taxon>
        <taxon>Chromeraceae</taxon>
        <taxon>Chromera</taxon>
    </lineage>
</organism>
<protein>
    <recommendedName>
        <fullName evidence="6">Nucleotide-diphospho-sugar transferase domain-containing protein</fullName>
    </recommendedName>
</protein>
<dbReference type="InterPro" id="IPR008630">
    <property type="entry name" value="Glyco_trans_34"/>
</dbReference>
<keyword evidence="4" id="KW-0732">Signal</keyword>
<dbReference type="Gene3D" id="3.90.550.10">
    <property type="entry name" value="Spore Coat Polysaccharide Biosynthesis Protein SpsA, Chain A"/>
    <property type="match status" value="1"/>
</dbReference>
<sequence>MQALCVFTTLAWLCFGLAGLLGLSVPVCAEDNVGSTVTGVSDSPADRFACSTDSAVWMAYRERFDSFLSDFMNSEKEEGLRSALSFVLSPLRLRLVRECTVGVIGGLFLLAKRGVERGGQLAAGAGQGGRYKGGGPLEWAQRAFRLLHLAQIFVFVLRNGNLIPEEEGSRWGGVTAESLLSLMQSLREVILQHRRQKAATIQKVSSDFRYEGSRVGVVSVCAYDDRWVLKNGGVANRNWYVAAHSGYEAVVLQDHPLGAGHRDVDIQHSKLALLARLLRSGRFDFVLWTDCDSVVMNREVTVDSIVRQAEILKGDGGERVDFCISEEHWGLSSANFIVRNSEWSIEVLEKGYELLRTQMPLFGDQDALIFLLMSEAALSSEIRQGGDSFEEKAAVVPQESLNSYDSLNAALMGCRGYEDGDFIVTFPGCRSFQSCNPLFLRSYAESMGRQAVASLDRDQEEVDLAFSYDTQLRLLGPPDVALRYFGFSTGIQGDKEAPKGDEAHDIGKVIAQKPTMERDEL</sequence>
<gene>
    <name evidence="5" type="ORF">Cvel_2361</name>
</gene>
<feature type="chain" id="PRO_5005193022" description="Nucleotide-diphospho-sugar transferase domain-containing protein" evidence="4">
    <location>
        <begin position="30"/>
        <end position="521"/>
    </location>
</feature>
<evidence type="ECO:0000256" key="2">
    <source>
        <dbReference type="ARBA" id="ARBA00022676"/>
    </source>
</evidence>
<dbReference type="AlphaFoldDB" id="A0A0G4IDK1"/>
<feature type="signal peptide" evidence="4">
    <location>
        <begin position="1"/>
        <end position="29"/>
    </location>
</feature>
<evidence type="ECO:0000313" key="5">
    <source>
        <dbReference type="EMBL" id="CEM55338.1"/>
    </source>
</evidence>
<evidence type="ECO:0000256" key="4">
    <source>
        <dbReference type="SAM" id="SignalP"/>
    </source>
</evidence>
<evidence type="ECO:0000256" key="3">
    <source>
        <dbReference type="ARBA" id="ARBA00022679"/>
    </source>
</evidence>
<evidence type="ECO:0008006" key="6">
    <source>
        <dbReference type="Google" id="ProtNLM"/>
    </source>
</evidence>
<dbReference type="EMBL" id="CDMZ01005865">
    <property type="protein sequence ID" value="CEM55338.1"/>
    <property type="molecule type" value="Genomic_DNA"/>
</dbReference>
<dbReference type="PhylomeDB" id="A0A0G4IDK1"/>
<dbReference type="InterPro" id="IPR029044">
    <property type="entry name" value="Nucleotide-diphossugar_trans"/>
</dbReference>
<dbReference type="Pfam" id="PF05637">
    <property type="entry name" value="Glyco_transf_34"/>
    <property type="match status" value="1"/>
</dbReference>
<dbReference type="GO" id="GO:0016757">
    <property type="term" value="F:glycosyltransferase activity"/>
    <property type="evidence" value="ECO:0007669"/>
    <property type="project" value="UniProtKB-KW"/>
</dbReference>
<dbReference type="PANTHER" id="PTHR31306:SF4">
    <property type="entry name" value="ALPHA-1,2-GALACTOSYLTRANSFERASE"/>
    <property type="match status" value="1"/>
</dbReference>
<dbReference type="VEuPathDB" id="CryptoDB:Cvel_2361"/>
<comment type="similarity">
    <text evidence="1">Belongs to the glycosyltransferase 34 family.</text>
</comment>
<keyword evidence="3" id="KW-0808">Transferase</keyword>
<reference evidence="5" key="1">
    <citation type="submission" date="2014-11" db="EMBL/GenBank/DDBJ databases">
        <authorList>
            <person name="Otto D Thomas"/>
            <person name="Naeem Raeece"/>
        </authorList>
    </citation>
    <scope>NUCLEOTIDE SEQUENCE</scope>
</reference>
<keyword evidence="2" id="KW-0328">Glycosyltransferase</keyword>
<dbReference type="GO" id="GO:0006487">
    <property type="term" value="P:protein N-linked glycosylation"/>
    <property type="evidence" value="ECO:0007669"/>
    <property type="project" value="TreeGrafter"/>
</dbReference>
<dbReference type="GO" id="GO:0000139">
    <property type="term" value="C:Golgi membrane"/>
    <property type="evidence" value="ECO:0007669"/>
    <property type="project" value="TreeGrafter"/>
</dbReference>
<accession>A0A0G4IDK1</accession>
<name>A0A0G4IDK1_9ALVE</name>